<accession>A0ABP4AS56</accession>
<proteinExistence type="predicted"/>
<evidence type="ECO:0008006" key="3">
    <source>
        <dbReference type="Google" id="ProtNLM"/>
    </source>
</evidence>
<evidence type="ECO:0000313" key="1">
    <source>
        <dbReference type="EMBL" id="GAA0938677.1"/>
    </source>
</evidence>
<gene>
    <name evidence="1" type="ORF">GCM10009554_27890</name>
</gene>
<name>A0ABP4AS56_9ACTN</name>
<comment type="caution">
    <text evidence="1">The sequence shown here is derived from an EMBL/GenBank/DDBJ whole genome shotgun (WGS) entry which is preliminary data.</text>
</comment>
<dbReference type="EMBL" id="BAAAHK010000006">
    <property type="protein sequence ID" value="GAA0938677.1"/>
    <property type="molecule type" value="Genomic_DNA"/>
</dbReference>
<sequence length="88" mass="9536">MLTETVSAAVRELLLDACERGTHGVVLVVEAELEPGNHDVLRHLVDVAQRRCWAASRRFEVVATDPEICEALATAGIWPSPPTDTSDA</sequence>
<organism evidence="1 2">
    <name type="scientific">Kribbella koreensis</name>
    <dbReference type="NCBI Taxonomy" id="57909"/>
    <lineage>
        <taxon>Bacteria</taxon>
        <taxon>Bacillati</taxon>
        <taxon>Actinomycetota</taxon>
        <taxon>Actinomycetes</taxon>
        <taxon>Propionibacteriales</taxon>
        <taxon>Kribbellaceae</taxon>
        <taxon>Kribbella</taxon>
    </lineage>
</organism>
<keyword evidence="2" id="KW-1185">Reference proteome</keyword>
<reference evidence="2" key="1">
    <citation type="journal article" date="2019" name="Int. J. Syst. Evol. Microbiol.">
        <title>The Global Catalogue of Microorganisms (GCM) 10K type strain sequencing project: providing services to taxonomists for standard genome sequencing and annotation.</title>
        <authorList>
            <consortium name="The Broad Institute Genomics Platform"/>
            <consortium name="The Broad Institute Genome Sequencing Center for Infectious Disease"/>
            <person name="Wu L."/>
            <person name="Ma J."/>
        </authorList>
    </citation>
    <scope>NUCLEOTIDE SEQUENCE [LARGE SCALE GENOMIC DNA]</scope>
    <source>
        <strain evidence="2">JCM 10977</strain>
    </source>
</reference>
<protein>
    <recommendedName>
        <fullName evidence="3">STAS domain-containing protein</fullName>
    </recommendedName>
</protein>
<dbReference type="Proteomes" id="UP001500542">
    <property type="component" value="Unassembled WGS sequence"/>
</dbReference>
<evidence type="ECO:0000313" key="2">
    <source>
        <dbReference type="Proteomes" id="UP001500542"/>
    </source>
</evidence>